<dbReference type="EMBL" id="HBUE01113905">
    <property type="protein sequence ID" value="CAG6490013.1"/>
    <property type="molecule type" value="Transcribed_RNA"/>
</dbReference>
<evidence type="ECO:0000313" key="1">
    <source>
        <dbReference type="EMBL" id="CAG6490006.1"/>
    </source>
</evidence>
<dbReference type="EMBL" id="HBUE01113906">
    <property type="protein sequence ID" value="CAG6490016.1"/>
    <property type="molecule type" value="Transcribed_RNA"/>
</dbReference>
<dbReference type="EMBL" id="HBUE01113900">
    <property type="protein sequence ID" value="CAG6490002.1"/>
    <property type="molecule type" value="Transcribed_RNA"/>
</dbReference>
<reference evidence="1" key="1">
    <citation type="submission" date="2021-05" db="EMBL/GenBank/DDBJ databases">
        <authorList>
            <person name="Alioto T."/>
            <person name="Alioto T."/>
            <person name="Gomez Garrido J."/>
        </authorList>
    </citation>
    <scope>NUCLEOTIDE SEQUENCE</scope>
</reference>
<dbReference type="EMBL" id="HBUE01113902">
    <property type="protein sequence ID" value="CAG6490006.1"/>
    <property type="molecule type" value="Transcribed_RNA"/>
</dbReference>
<dbReference type="AlphaFoldDB" id="A0A8D8CAR0"/>
<proteinExistence type="predicted"/>
<name>A0A8D8CAR0_CULPI</name>
<dbReference type="EMBL" id="HBUE01113908">
    <property type="protein sequence ID" value="CAG6490021.1"/>
    <property type="molecule type" value="Transcribed_RNA"/>
</dbReference>
<protein>
    <submittedName>
        <fullName evidence="1">(northern house mosquito) hypothetical protein</fullName>
    </submittedName>
</protein>
<sequence>MVLVLDKTKDSCMASAPSYYSRSSRFNRLMSITPGIFSRTSCRLMICRPSRVWPLLAHVGHHRICVVSSRRIRSALRCRSWRISVNLAGTANVGSFQIFHLLNRAPQVILRRYAMQIGKSGTRHPTPEPTAVFILSGIDDRNVLPALLQHRFRYHRMPDWSFSSPAGGTSRSIAVPHGNSGLLERASVQLLISHSEGAFRAVTIRRACSVQHCSENLQVGDCPPNLF</sequence>
<dbReference type="EMBL" id="HBUE01113896">
    <property type="protein sequence ID" value="CAG6489997.1"/>
    <property type="molecule type" value="Transcribed_RNA"/>
</dbReference>
<organism evidence="1">
    <name type="scientific">Culex pipiens</name>
    <name type="common">House mosquito</name>
    <dbReference type="NCBI Taxonomy" id="7175"/>
    <lineage>
        <taxon>Eukaryota</taxon>
        <taxon>Metazoa</taxon>
        <taxon>Ecdysozoa</taxon>
        <taxon>Arthropoda</taxon>
        <taxon>Hexapoda</taxon>
        <taxon>Insecta</taxon>
        <taxon>Pterygota</taxon>
        <taxon>Neoptera</taxon>
        <taxon>Endopterygota</taxon>
        <taxon>Diptera</taxon>
        <taxon>Nematocera</taxon>
        <taxon>Culicoidea</taxon>
        <taxon>Culicidae</taxon>
        <taxon>Culicinae</taxon>
        <taxon>Culicini</taxon>
        <taxon>Culex</taxon>
        <taxon>Culex</taxon>
    </lineage>
</organism>
<accession>A0A8D8CAR0</accession>